<dbReference type="OrthoDB" id="4187154at2759"/>
<keyword evidence="3" id="KW-0805">Transcription regulation</keyword>
<dbReference type="PANTHER" id="PTHR11850">
    <property type="entry name" value="HOMEOBOX PROTEIN TRANSCRIPTION FACTORS"/>
    <property type="match status" value="1"/>
</dbReference>
<comment type="similarity">
    <text evidence="2">Belongs to the TALE/PBX homeobox family.</text>
</comment>
<evidence type="ECO:0000313" key="12">
    <source>
        <dbReference type="EMBL" id="KAG0122336.1"/>
    </source>
</evidence>
<evidence type="ECO:0000259" key="11">
    <source>
        <dbReference type="PROSITE" id="PS51978"/>
    </source>
</evidence>
<dbReference type="GO" id="GO:0003677">
    <property type="term" value="F:DNA binding"/>
    <property type="evidence" value="ECO:0007669"/>
    <property type="project" value="UniProtKB-UniRule"/>
</dbReference>
<comment type="caution">
    <text evidence="12">The sequence shown here is derived from an EMBL/GenBank/DDBJ whole genome shotgun (WGS) entry which is preliminary data.</text>
</comment>
<dbReference type="EMBL" id="JADDUC020000023">
    <property type="protein sequence ID" value="KAI1232239.1"/>
    <property type="molecule type" value="Genomic_DNA"/>
</dbReference>
<keyword evidence="5 8" id="KW-0371">Homeobox</keyword>
<dbReference type="PROSITE" id="PS00027">
    <property type="entry name" value="HOMEOBOX_1"/>
    <property type="match status" value="1"/>
</dbReference>
<evidence type="ECO:0000256" key="3">
    <source>
        <dbReference type="ARBA" id="ARBA00023015"/>
    </source>
</evidence>
<proteinExistence type="inferred from homology"/>
<dbReference type="Gene3D" id="1.10.10.60">
    <property type="entry name" value="Homeodomain-like"/>
    <property type="match status" value="1"/>
</dbReference>
<feature type="region of interest" description="Disordered" evidence="9">
    <location>
        <begin position="324"/>
        <end position="343"/>
    </location>
</feature>
<keyword evidence="7 8" id="KW-0539">Nucleus</keyword>
<sequence>MSSLGQTVWNPVLSPKKAHCWCPGPCLAAVCCWHSWHSPHRFLQAGSERADAESTDCVFSCSLFCAQGLSIRGAQEEDPPDPQLMRLDNMLLAEGVSGPEKGGGSAAAAAAAAASGGSSDNSIEHSDYRAKLTQIRQIYHTELEKYEQACNEFTTHVMNLLREQSRTRPISPKEIERMVGIIHRKFSSIQMQLKQSTCEAVMILRSRFLDASNFWAAQESLAMLGVVSHVSRDGRKRRNFSKQATEILNEYFYSHLSNPYPSEEAKEELAKKCSITVSQVSNWFGNKRIRYKKNIGKFQEEANLYAAKTAVTAAHAVAAAVQNNQTNSPTTPNSGSSGSFNLPNSGDMFMNMQSLNGDSYQGSQVGANVQSQVDTLRHVINQTGGYNDGLGGNSLYSPHNLNANGGWQDATTPSSVTSPTEGPGNLLSYKLDWKPGASFLAKAPPEPESPLRMPARTQVVLGDADSCCWSLCTPPPGVLQYELGATHACQGLVIL</sequence>
<dbReference type="SUPFAM" id="SSF46689">
    <property type="entry name" value="Homeodomain-like"/>
    <property type="match status" value="1"/>
</dbReference>
<feature type="compositionally biased region" description="Low complexity" evidence="9">
    <location>
        <begin position="324"/>
        <end position="339"/>
    </location>
</feature>
<reference evidence="13" key="3">
    <citation type="submission" date="2022-01" db="EMBL/GenBank/DDBJ databases">
        <authorList>
            <person name="Rubenstein D.R."/>
        </authorList>
    </citation>
    <scope>NUCLEOTIDE SEQUENCE</scope>
    <source>
        <strain evidence="13">SS15</strain>
        <tissue evidence="13">Liver</tissue>
    </source>
</reference>
<evidence type="ECO:0000256" key="9">
    <source>
        <dbReference type="SAM" id="MobiDB-lite"/>
    </source>
</evidence>
<dbReference type="Pfam" id="PF03792">
    <property type="entry name" value="PBC"/>
    <property type="match status" value="1"/>
</dbReference>
<feature type="domain" description="PBC" evidence="11">
    <location>
        <begin position="68"/>
        <end position="210"/>
    </location>
</feature>
<evidence type="ECO:0000313" key="14">
    <source>
        <dbReference type="Proteomes" id="UP000618051"/>
    </source>
</evidence>
<keyword evidence="14" id="KW-1185">Reference proteome</keyword>
<evidence type="ECO:0000256" key="1">
    <source>
        <dbReference type="ARBA" id="ARBA00004123"/>
    </source>
</evidence>
<comment type="subcellular location">
    <subcellularLocation>
        <location evidence="1 8">Nucleus</location>
    </subcellularLocation>
</comment>
<evidence type="ECO:0000259" key="10">
    <source>
        <dbReference type="PROSITE" id="PS50071"/>
    </source>
</evidence>
<evidence type="ECO:0000256" key="5">
    <source>
        <dbReference type="ARBA" id="ARBA00023155"/>
    </source>
</evidence>
<dbReference type="FunFam" id="1.10.10.60:FF:000008">
    <property type="entry name" value="Pre-B-cell leukemia transcription factor 1"/>
    <property type="match status" value="1"/>
</dbReference>
<evidence type="ECO:0000256" key="7">
    <source>
        <dbReference type="ARBA" id="ARBA00023242"/>
    </source>
</evidence>
<dbReference type="SMART" id="SM00389">
    <property type="entry name" value="HOX"/>
    <property type="match status" value="1"/>
</dbReference>
<feature type="compositionally biased region" description="Polar residues" evidence="9">
    <location>
        <begin position="404"/>
        <end position="420"/>
    </location>
</feature>
<dbReference type="InterPro" id="IPR017970">
    <property type="entry name" value="Homeobox_CS"/>
</dbReference>
<reference evidence="13 14" key="2">
    <citation type="journal article" date="2021" name="J. Hered.">
        <title>Feather Gene Expression Elucidates the Developmental Basis of Plumage Iridescence in African Starlings.</title>
        <authorList>
            <person name="Rubenstein D.R."/>
            <person name="Corvelo A."/>
            <person name="MacManes M.D."/>
            <person name="Maia R."/>
            <person name="Narzisi G."/>
            <person name="Rousaki A."/>
            <person name="Vandenabeele P."/>
            <person name="Shawkey M.D."/>
            <person name="Solomon J."/>
        </authorList>
    </citation>
    <scope>NUCLEOTIDE SEQUENCE [LARGE SCALE GENOMIC DNA]</scope>
    <source>
        <strain evidence="13">SS15</strain>
    </source>
</reference>
<protein>
    <submittedName>
        <fullName evidence="12">Pre-B-cell leukemia transcription factor 3</fullName>
    </submittedName>
</protein>
<dbReference type="Proteomes" id="UP000618051">
    <property type="component" value="Unassembled WGS sequence"/>
</dbReference>
<feature type="domain" description="Homeobox" evidence="10">
    <location>
        <begin position="231"/>
        <end position="294"/>
    </location>
</feature>
<dbReference type="GO" id="GO:0005634">
    <property type="term" value="C:nucleus"/>
    <property type="evidence" value="ECO:0007669"/>
    <property type="project" value="UniProtKB-SubCell"/>
</dbReference>
<dbReference type="InterPro" id="IPR001356">
    <property type="entry name" value="HD"/>
</dbReference>
<keyword evidence="4 8" id="KW-0238">DNA-binding</keyword>
<dbReference type="AlphaFoldDB" id="A0A835NVS0"/>
<feature type="DNA-binding region" description="Homeobox" evidence="8">
    <location>
        <begin position="233"/>
        <end position="295"/>
    </location>
</feature>
<feature type="region of interest" description="Disordered" evidence="9">
    <location>
        <begin position="404"/>
        <end position="423"/>
    </location>
</feature>
<dbReference type="InterPro" id="IPR005542">
    <property type="entry name" value="PBX_PBC_dom"/>
</dbReference>
<gene>
    <name evidence="13" type="ORF">IHE44_0007308</name>
    <name evidence="12" type="ORF">IHE44_008959</name>
</gene>
<evidence type="ECO:0000256" key="8">
    <source>
        <dbReference type="PROSITE-ProRule" id="PRU00108"/>
    </source>
</evidence>
<evidence type="ECO:0000256" key="2">
    <source>
        <dbReference type="ARBA" id="ARBA00007601"/>
    </source>
</evidence>
<dbReference type="InterPro" id="IPR009057">
    <property type="entry name" value="Homeodomain-like_sf"/>
</dbReference>
<dbReference type="Pfam" id="PF05920">
    <property type="entry name" value="Homeobox_KN"/>
    <property type="match status" value="1"/>
</dbReference>
<dbReference type="CDD" id="cd00086">
    <property type="entry name" value="homeodomain"/>
    <property type="match status" value="1"/>
</dbReference>
<evidence type="ECO:0000256" key="4">
    <source>
        <dbReference type="ARBA" id="ARBA00023125"/>
    </source>
</evidence>
<name>A0A835NVS0_9PASS</name>
<evidence type="ECO:0000313" key="13">
    <source>
        <dbReference type="EMBL" id="KAI1232239.1"/>
    </source>
</evidence>
<dbReference type="EMBL" id="JADDUC010000036">
    <property type="protein sequence ID" value="KAG0122336.1"/>
    <property type="molecule type" value="Genomic_DNA"/>
</dbReference>
<organism evidence="12">
    <name type="scientific">Lamprotornis superbus</name>
    <dbReference type="NCBI Taxonomy" id="245042"/>
    <lineage>
        <taxon>Eukaryota</taxon>
        <taxon>Metazoa</taxon>
        <taxon>Chordata</taxon>
        <taxon>Craniata</taxon>
        <taxon>Vertebrata</taxon>
        <taxon>Euteleostomi</taxon>
        <taxon>Archelosauria</taxon>
        <taxon>Archosauria</taxon>
        <taxon>Dinosauria</taxon>
        <taxon>Saurischia</taxon>
        <taxon>Theropoda</taxon>
        <taxon>Coelurosauria</taxon>
        <taxon>Aves</taxon>
        <taxon>Neognathae</taxon>
        <taxon>Neoaves</taxon>
        <taxon>Telluraves</taxon>
        <taxon>Australaves</taxon>
        <taxon>Passeriformes</taxon>
        <taxon>Sturnidae</taxon>
        <taxon>Lamprotornis</taxon>
    </lineage>
</organism>
<dbReference type="InterPro" id="IPR050224">
    <property type="entry name" value="TALE_homeobox"/>
</dbReference>
<dbReference type="PROSITE" id="PS51978">
    <property type="entry name" value="PBC"/>
    <property type="match status" value="1"/>
</dbReference>
<dbReference type="GO" id="GO:0000981">
    <property type="term" value="F:DNA-binding transcription factor activity, RNA polymerase II-specific"/>
    <property type="evidence" value="ECO:0007669"/>
    <property type="project" value="InterPro"/>
</dbReference>
<dbReference type="InterPro" id="IPR008422">
    <property type="entry name" value="KN_HD"/>
</dbReference>
<evidence type="ECO:0000256" key="6">
    <source>
        <dbReference type="ARBA" id="ARBA00023163"/>
    </source>
</evidence>
<accession>A0A835NVS0</accession>
<dbReference type="PROSITE" id="PS50071">
    <property type="entry name" value="HOMEOBOX_2"/>
    <property type="match status" value="1"/>
</dbReference>
<keyword evidence="6" id="KW-0804">Transcription</keyword>
<reference evidence="12" key="1">
    <citation type="submission" date="2020-10" db="EMBL/GenBank/DDBJ databases">
        <title>Feather gene expression reveals the developmental basis of iridescence in African starlings.</title>
        <authorList>
            <person name="Rubenstein D.R."/>
        </authorList>
    </citation>
    <scope>NUCLEOTIDE SEQUENCE</scope>
    <source>
        <strain evidence="12">SS15</strain>
        <tissue evidence="12">Liver</tissue>
    </source>
</reference>